<dbReference type="Gene3D" id="2.30.30.30">
    <property type="match status" value="1"/>
</dbReference>
<dbReference type="InterPro" id="IPR008991">
    <property type="entry name" value="Translation_prot_SH3-like_sf"/>
</dbReference>
<dbReference type="GO" id="GO:0006412">
    <property type="term" value="P:translation"/>
    <property type="evidence" value="ECO:0007669"/>
    <property type="project" value="UniProtKB-UniRule"/>
</dbReference>
<evidence type="ECO:0000313" key="8">
    <source>
        <dbReference type="EMBL" id="NWJ42791.1"/>
    </source>
</evidence>
<feature type="domain" description="KOW" evidence="7">
    <location>
        <begin position="41"/>
        <end position="68"/>
    </location>
</feature>
<dbReference type="NCBIfam" id="TIGR01080">
    <property type="entry name" value="rplX_A_E"/>
    <property type="match status" value="1"/>
</dbReference>
<dbReference type="Proteomes" id="UP000554454">
    <property type="component" value="Unassembled WGS sequence"/>
</dbReference>
<dbReference type="InterPro" id="IPR005824">
    <property type="entry name" value="KOW"/>
</dbReference>
<dbReference type="EMBL" id="JACATA010000007">
    <property type="protein sequence ID" value="NWJ68281.1"/>
    <property type="molecule type" value="Genomic_DNA"/>
</dbReference>
<evidence type="ECO:0000259" key="7">
    <source>
        <dbReference type="SMART" id="SM00739"/>
    </source>
</evidence>
<evidence type="ECO:0000313" key="9">
    <source>
        <dbReference type="EMBL" id="NWJ68281.1"/>
    </source>
</evidence>
<sequence>MKPTKSRNHQTYRAMNQVVNKQICAPISKELRKKYSRRSIRIMPDDIVKVVRGEYKGLTGKVTKISMQSSGVAIEGNKKEKLKGEKIDVYIHSTNMIITSLNTDDKWRLKILEKKPKSKIKSMKEEAKKKSEVKSTAKKKSEVKSTAKKKDDNKKSEKK</sequence>
<evidence type="ECO:0000256" key="5">
    <source>
        <dbReference type="NCBIfam" id="TIGR01080"/>
    </source>
</evidence>
<dbReference type="Proteomes" id="UP000523105">
    <property type="component" value="Unassembled WGS sequence"/>
</dbReference>
<evidence type="ECO:0000256" key="2">
    <source>
        <dbReference type="ARBA" id="ARBA00022980"/>
    </source>
</evidence>
<dbReference type="SMART" id="SM00739">
    <property type="entry name" value="KOW"/>
    <property type="match status" value="1"/>
</dbReference>
<name>A0A7K4MZ38_9ARCH</name>
<evidence type="ECO:0000313" key="11">
    <source>
        <dbReference type="Proteomes" id="UP000554454"/>
    </source>
</evidence>
<evidence type="ECO:0000313" key="10">
    <source>
        <dbReference type="Proteomes" id="UP000523105"/>
    </source>
</evidence>
<dbReference type="PROSITE" id="PS01108">
    <property type="entry name" value="RIBOSOMAL_L24"/>
    <property type="match status" value="1"/>
</dbReference>
<feature type="compositionally biased region" description="Basic and acidic residues" evidence="6">
    <location>
        <begin position="122"/>
        <end position="159"/>
    </location>
</feature>
<dbReference type="InterPro" id="IPR005825">
    <property type="entry name" value="Ribosomal_uL24_CS"/>
</dbReference>
<comment type="similarity">
    <text evidence="1">Belongs to the universal ribosomal protein uL24 family.</text>
</comment>
<keyword evidence="3" id="KW-0687">Ribonucleoprotein</keyword>
<comment type="caution">
    <text evidence="9">The sequence shown here is derived from an EMBL/GenBank/DDBJ whole genome shotgun (WGS) entry which is preliminary data.</text>
</comment>
<proteinExistence type="inferred from homology"/>
<protein>
    <recommendedName>
        <fullName evidence="4 5">50S ribosomal protein L24</fullName>
    </recommendedName>
</protein>
<gene>
    <name evidence="9" type="primary">rplX</name>
    <name evidence="9" type="ORF">HX834_02880</name>
    <name evidence="8" type="ORF">HX837_00975</name>
</gene>
<evidence type="ECO:0000256" key="1">
    <source>
        <dbReference type="ARBA" id="ARBA00010618"/>
    </source>
</evidence>
<dbReference type="EMBL" id="JACASV010000003">
    <property type="protein sequence ID" value="NWJ42791.1"/>
    <property type="molecule type" value="Genomic_DNA"/>
</dbReference>
<evidence type="ECO:0000256" key="4">
    <source>
        <dbReference type="ARBA" id="ARBA00035478"/>
    </source>
</evidence>
<dbReference type="InterPro" id="IPR014722">
    <property type="entry name" value="Rib_uL2_dom2"/>
</dbReference>
<dbReference type="Pfam" id="PF16906">
    <property type="entry name" value="Ribosomal_L26"/>
    <property type="match status" value="1"/>
</dbReference>
<evidence type="ECO:0000256" key="6">
    <source>
        <dbReference type="SAM" id="MobiDB-lite"/>
    </source>
</evidence>
<dbReference type="GO" id="GO:0015934">
    <property type="term" value="C:large ribosomal subunit"/>
    <property type="evidence" value="ECO:0007669"/>
    <property type="project" value="UniProtKB-UniRule"/>
</dbReference>
<reference evidence="9" key="2">
    <citation type="submission" date="2020-06" db="EMBL/GenBank/DDBJ databases">
        <authorList>
            <person name="Wang Y."/>
        </authorList>
    </citation>
    <scope>NUCLEOTIDE SEQUENCE</scope>
    <source>
        <strain evidence="9">D17</strain>
        <strain evidence="8">L15b</strain>
    </source>
</reference>
<reference evidence="10 11" key="1">
    <citation type="journal article" date="2019" name="Environ. Microbiol.">
        <title>Genomics insights into ecotype formation of ammonia-oxidizing archaea in the deep ocean.</title>
        <authorList>
            <person name="Wang Y."/>
            <person name="Huang J.M."/>
            <person name="Cui G.J."/>
            <person name="Nunoura T."/>
            <person name="Takaki Y."/>
            <person name="Li W.L."/>
            <person name="Li J."/>
            <person name="Gao Z.M."/>
            <person name="Takai K."/>
            <person name="Zhang A.Q."/>
            <person name="Stepanauskas R."/>
        </authorList>
    </citation>
    <scope>NUCLEOTIDE SEQUENCE [LARGE SCALE GENOMIC DNA]</scope>
    <source>
        <strain evidence="9 11">D17</strain>
        <strain evidence="8 10">L15b</strain>
    </source>
</reference>
<keyword evidence="2 9" id="KW-0689">Ribosomal protein</keyword>
<feature type="region of interest" description="Disordered" evidence="6">
    <location>
        <begin position="118"/>
        <end position="159"/>
    </location>
</feature>
<dbReference type="GO" id="GO:0003735">
    <property type="term" value="F:structural constituent of ribosome"/>
    <property type="evidence" value="ECO:0007669"/>
    <property type="project" value="UniProtKB-UniRule"/>
</dbReference>
<dbReference type="SUPFAM" id="SSF50104">
    <property type="entry name" value="Translation proteins SH3-like domain"/>
    <property type="match status" value="1"/>
</dbReference>
<dbReference type="Pfam" id="PF00467">
    <property type="entry name" value="KOW"/>
    <property type="match status" value="1"/>
</dbReference>
<organism evidence="9 11">
    <name type="scientific">Marine Group I thaumarchaeote</name>
    <dbReference type="NCBI Taxonomy" id="2511932"/>
    <lineage>
        <taxon>Archaea</taxon>
        <taxon>Nitrososphaerota</taxon>
        <taxon>Marine Group I</taxon>
    </lineage>
</organism>
<accession>A0A7K4MZ38</accession>
<dbReference type="PANTHER" id="PTHR11143">
    <property type="entry name" value="60S RIBOSOMAL PROTEIN L26 FAMILY MEMBER"/>
    <property type="match status" value="1"/>
</dbReference>
<dbReference type="InterPro" id="IPR005756">
    <property type="entry name" value="Ribosomal_uL24_euk/arc"/>
</dbReference>
<keyword evidence="11" id="KW-1185">Reference proteome</keyword>
<dbReference type="AlphaFoldDB" id="A0A7K4MZ38"/>
<evidence type="ECO:0000256" key="3">
    <source>
        <dbReference type="ARBA" id="ARBA00023274"/>
    </source>
</evidence>